<reference evidence="2" key="1">
    <citation type="journal article" date="2020" name="Nature">
        <title>Giant virus diversity and host interactions through global metagenomics.</title>
        <authorList>
            <person name="Schulz F."/>
            <person name="Roux S."/>
            <person name="Paez-Espino D."/>
            <person name="Jungbluth S."/>
            <person name="Walsh D.A."/>
            <person name="Denef V.J."/>
            <person name="McMahon K.D."/>
            <person name="Konstantinidis K.T."/>
            <person name="Eloe-Fadrosh E.A."/>
            <person name="Kyrpides N.C."/>
            <person name="Woyke T."/>
        </authorList>
    </citation>
    <scope>NUCLEOTIDE SEQUENCE</scope>
    <source>
        <strain evidence="2">GVMAG-M-3300023179-62</strain>
    </source>
</reference>
<evidence type="ECO:0000313" key="2">
    <source>
        <dbReference type="EMBL" id="QHT74842.1"/>
    </source>
</evidence>
<organism evidence="2">
    <name type="scientific">viral metagenome</name>
    <dbReference type="NCBI Taxonomy" id="1070528"/>
    <lineage>
        <taxon>unclassified sequences</taxon>
        <taxon>metagenomes</taxon>
        <taxon>organismal metagenomes</taxon>
    </lineage>
</organism>
<dbReference type="AlphaFoldDB" id="A0A6C0H2R6"/>
<evidence type="ECO:0000256" key="1">
    <source>
        <dbReference type="SAM" id="MobiDB-lite"/>
    </source>
</evidence>
<sequence>MGKKSKKVKNTTTTTKDPNDLFNNPMVTAAMEALSEEDKQKYKMIGEHLYGRINFEDEQVLNNMPPCMAEAIAYIETTLQAGLHPSMLDVNERLLLEDNYGIEWYKNWGYVKEDLDDIVTLNPVFKNSEM</sequence>
<protein>
    <submittedName>
        <fullName evidence="2">Uncharacterized protein</fullName>
    </submittedName>
</protein>
<dbReference type="EMBL" id="MN739858">
    <property type="protein sequence ID" value="QHT74842.1"/>
    <property type="molecule type" value="Genomic_DNA"/>
</dbReference>
<name>A0A6C0H2R6_9ZZZZ</name>
<accession>A0A6C0H2R6</accession>
<feature type="region of interest" description="Disordered" evidence="1">
    <location>
        <begin position="1"/>
        <end position="22"/>
    </location>
</feature>
<proteinExistence type="predicted"/>